<reference evidence="2" key="1">
    <citation type="submission" date="2022-11" db="UniProtKB">
        <authorList>
            <consortium name="WormBaseParasite"/>
        </authorList>
    </citation>
    <scope>IDENTIFICATION</scope>
</reference>
<organism evidence="1 2">
    <name type="scientific">Romanomermis culicivorax</name>
    <name type="common">Nematode worm</name>
    <dbReference type="NCBI Taxonomy" id="13658"/>
    <lineage>
        <taxon>Eukaryota</taxon>
        <taxon>Metazoa</taxon>
        <taxon>Ecdysozoa</taxon>
        <taxon>Nematoda</taxon>
        <taxon>Enoplea</taxon>
        <taxon>Dorylaimia</taxon>
        <taxon>Mermithida</taxon>
        <taxon>Mermithoidea</taxon>
        <taxon>Mermithidae</taxon>
        <taxon>Romanomermis</taxon>
    </lineage>
</organism>
<accession>A0A915J8C9</accession>
<sequence length="241" mass="27952">MLPFPAVALHPTRPTSFKIRPRCSCAQGYKKGYYTLQKKMPKVKPKAPSTDTLYNNEFSCTACCKEEAPRLAPQRCLQSTANPFGFSDYPPDNYYDHPQPRYEMLRTFHPEEDRRIKTIVDNMHPLTIDRAATNKRILHFFIRPENELGYDASNHVKMSALRRLTPDMPSDMIQDMTHYEEAKNFLMFQLARDCNQMTLKRKLTSITPEVGEEPATFLSKPLEQSPQPPLRTELLLEQLIQ</sequence>
<keyword evidence="1" id="KW-1185">Reference proteome</keyword>
<evidence type="ECO:0000313" key="2">
    <source>
        <dbReference type="WBParaSite" id="nRc.2.0.1.t22008-RA"/>
    </source>
</evidence>
<name>A0A915J8C9_ROMCU</name>
<proteinExistence type="predicted"/>
<dbReference type="Proteomes" id="UP000887565">
    <property type="component" value="Unplaced"/>
</dbReference>
<evidence type="ECO:0000313" key="1">
    <source>
        <dbReference type="Proteomes" id="UP000887565"/>
    </source>
</evidence>
<protein>
    <submittedName>
        <fullName evidence="2">Uncharacterized protein</fullName>
    </submittedName>
</protein>
<dbReference type="WBParaSite" id="nRc.2.0.1.t22008-RA">
    <property type="protein sequence ID" value="nRc.2.0.1.t22008-RA"/>
    <property type="gene ID" value="nRc.2.0.1.g22008"/>
</dbReference>
<dbReference type="AlphaFoldDB" id="A0A915J8C9"/>